<evidence type="ECO:0000313" key="2">
    <source>
        <dbReference type="Proteomes" id="UP000594571"/>
    </source>
</evidence>
<dbReference type="AlphaFoldDB" id="A0A7S9RSX9"/>
<evidence type="ECO:0000313" key="1">
    <source>
        <dbReference type="EMBL" id="QPH97251.1"/>
    </source>
</evidence>
<reference evidence="1 2" key="2">
    <citation type="journal article" date="2020" name="Microb. Genom.">
        <title>Analysis of complete Campylobacter concisus genomes identifies genomospecies features, secretion systems and novel plasmids and their association with severe ulcerative colitis.</title>
        <authorList>
            <person name="Liu F."/>
            <person name="Chen S."/>
            <person name="Luu L.D.W."/>
            <person name="Lee S.A."/>
            <person name="Tay A.C.Y."/>
            <person name="Wu R."/>
            <person name="Riordan S.M."/>
            <person name="Lan R."/>
            <person name="Liu L."/>
            <person name="Zhang L."/>
        </authorList>
    </citation>
    <scope>NUCLEOTIDE SEQUENCE [LARGE SCALE GENOMIC DNA]</scope>
    <source>
        <strain evidence="1 2">H16O-S1</strain>
    </source>
</reference>
<protein>
    <submittedName>
        <fullName evidence="1">Uncharacterized protein</fullName>
    </submittedName>
</protein>
<accession>A0A7S9RSX9</accession>
<name>A0A7S9RSX9_9BACT</name>
<gene>
    <name evidence="1" type="ORF">CVS89_03005</name>
</gene>
<reference evidence="1 2" key="1">
    <citation type="journal article" date="2018" name="Emerg. Microbes Infect.">
        <title>Genomic analysis of oral Campylobacter concisus strains identified a potential bacterial molecular marker associated with active Crohn's disease.</title>
        <authorList>
            <person name="Liu F."/>
            <person name="Ma R."/>
            <person name="Tay C.Y.A."/>
            <person name="Octavia S."/>
            <person name="Lan R."/>
            <person name="Chung H.K.L."/>
            <person name="Riordan S.M."/>
            <person name="Grimm M.C."/>
            <person name="Leong R.W."/>
            <person name="Tanaka M.M."/>
            <person name="Connor S."/>
            <person name="Zhang L."/>
        </authorList>
    </citation>
    <scope>NUCLEOTIDE SEQUENCE [LARGE SCALE GENOMIC DNA]</scope>
    <source>
        <strain evidence="1 2">H16O-S1</strain>
    </source>
</reference>
<dbReference type="RefSeq" id="WP_103610249.1">
    <property type="nucleotide sequence ID" value="NZ_CP049263.1"/>
</dbReference>
<proteinExistence type="predicted"/>
<dbReference type="EMBL" id="CP049263">
    <property type="protein sequence ID" value="QPH97251.1"/>
    <property type="molecule type" value="Genomic_DNA"/>
</dbReference>
<sequence length="131" mass="15323">MLTSVDNFLKYREIKKFLSDNRIDFNGFGGFNVNNLVVHEFGYLLRYVSKGHVEVFDDIEKIYKEKEMILTNINNECAKNILREEENLNVSHETAISNMLDLKGIIIKICSLIEKCHELNLNYLEVKEKCC</sequence>
<organism evidence="1 2">
    <name type="scientific">Campylobacter concisus</name>
    <dbReference type="NCBI Taxonomy" id="199"/>
    <lineage>
        <taxon>Bacteria</taxon>
        <taxon>Pseudomonadati</taxon>
        <taxon>Campylobacterota</taxon>
        <taxon>Epsilonproteobacteria</taxon>
        <taxon>Campylobacterales</taxon>
        <taxon>Campylobacteraceae</taxon>
        <taxon>Campylobacter</taxon>
    </lineage>
</organism>
<dbReference type="Proteomes" id="UP000594571">
    <property type="component" value="Chromosome"/>
</dbReference>